<evidence type="ECO:0000313" key="3">
    <source>
        <dbReference type="Proteomes" id="UP000729402"/>
    </source>
</evidence>
<comment type="caution">
    <text evidence="2">The sequence shown here is derived from an EMBL/GenBank/DDBJ whole genome shotgun (WGS) entry which is preliminary data.</text>
</comment>
<protein>
    <recommendedName>
        <fullName evidence="1">Peptidase C1A papain C-terminal domain-containing protein</fullName>
    </recommendedName>
</protein>
<dbReference type="PANTHER" id="PTHR12411">
    <property type="entry name" value="CYSTEINE PROTEASE FAMILY C1-RELATED"/>
    <property type="match status" value="1"/>
</dbReference>
<dbReference type="InterPro" id="IPR025661">
    <property type="entry name" value="Pept_asp_AS"/>
</dbReference>
<reference evidence="2" key="2">
    <citation type="submission" date="2021-02" db="EMBL/GenBank/DDBJ databases">
        <authorList>
            <person name="Kimball J.A."/>
            <person name="Haas M.W."/>
            <person name="Macchietto M."/>
            <person name="Kono T."/>
            <person name="Duquette J."/>
            <person name="Shao M."/>
        </authorList>
    </citation>
    <scope>NUCLEOTIDE SEQUENCE</scope>
    <source>
        <tissue evidence="2">Fresh leaf tissue</tissue>
    </source>
</reference>
<dbReference type="GO" id="GO:0008234">
    <property type="term" value="F:cysteine-type peptidase activity"/>
    <property type="evidence" value="ECO:0007669"/>
    <property type="project" value="InterPro"/>
</dbReference>
<sequence>MSEQQVLDCEPSQDLGCLGGWIGAALLWIKSHDITTEDCWPYDGRLGFCTIHTCAWRRKFKIKEVMAVYPVGSEEAFAWAVARQPVAVTISANETNLQFYNKSSGVYTGPCTGELNHAVVVVGYTRDAISGMDCWILKNSWGPKWGDNGFFYMRKGADGRNGLCGIVKANGFYPVPF</sequence>
<dbReference type="GO" id="GO:0006508">
    <property type="term" value="P:proteolysis"/>
    <property type="evidence" value="ECO:0007669"/>
    <property type="project" value="InterPro"/>
</dbReference>
<dbReference type="InterPro" id="IPR039417">
    <property type="entry name" value="Peptidase_C1A_papain-like"/>
</dbReference>
<organism evidence="2 3">
    <name type="scientific">Zizania palustris</name>
    <name type="common">Northern wild rice</name>
    <dbReference type="NCBI Taxonomy" id="103762"/>
    <lineage>
        <taxon>Eukaryota</taxon>
        <taxon>Viridiplantae</taxon>
        <taxon>Streptophyta</taxon>
        <taxon>Embryophyta</taxon>
        <taxon>Tracheophyta</taxon>
        <taxon>Spermatophyta</taxon>
        <taxon>Magnoliopsida</taxon>
        <taxon>Liliopsida</taxon>
        <taxon>Poales</taxon>
        <taxon>Poaceae</taxon>
        <taxon>BOP clade</taxon>
        <taxon>Oryzoideae</taxon>
        <taxon>Oryzeae</taxon>
        <taxon>Zizaniinae</taxon>
        <taxon>Zizania</taxon>
    </lineage>
</organism>
<dbReference type="OrthoDB" id="10253408at2759"/>
<dbReference type="Proteomes" id="UP000729402">
    <property type="component" value="Unassembled WGS sequence"/>
</dbReference>
<feature type="domain" description="Peptidase C1A papain C-terminal" evidence="1">
    <location>
        <begin position="1"/>
        <end position="175"/>
    </location>
</feature>
<dbReference type="CDD" id="cd02248">
    <property type="entry name" value="Peptidase_C1A"/>
    <property type="match status" value="1"/>
</dbReference>
<evidence type="ECO:0000313" key="2">
    <source>
        <dbReference type="EMBL" id="KAG8043830.1"/>
    </source>
</evidence>
<dbReference type="InterPro" id="IPR000668">
    <property type="entry name" value="Peptidase_C1A_C"/>
</dbReference>
<keyword evidence="3" id="KW-1185">Reference proteome</keyword>
<evidence type="ECO:0000259" key="1">
    <source>
        <dbReference type="SMART" id="SM00645"/>
    </source>
</evidence>
<accession>A0A8J5UZV2</accession>
<dbReference type="SMART" id="SM00645">
    <property type="entry name" value="Pept_C1"/>
    <property type="match status" value="1"/>
</dbReference>
<dbReference type="Pfam" id="PF00112">
    <property type="entry name" value="Peptidase_C1"/>
    <property type="match status" value="1"/>
</dbReference>
<proteinExistence type="predicted"/>
<dbReference type="PROSITE" id="PS00640">
    <property type="entry name" value="THIOL_PROTEASE_ASN"/>
    <property type="match status" value="1"/>
</dbReference>
<name>A0A8J5UZV2_ZIZPA</name>
<reference evidence="2" key="1">
    <citation type="journal article" date="2021" name="bioRxiv">
        <title>Whole Genome Assembly and Annotation of Northern Wild Rice, Zizania palustris L., Supports a Whole Genome Duplication in the Zizania Genus.</title>
        <authorList>
            <person name="Haas M."/>
            <person name="Kono T."/>
            <person name="Macchietto M."/>
            <person name="Millas R."/>
            <person name="McGilp L."/>
            <person name="Shao M."/>
            <person name="Duquette J."/>
            <person name="Hirsch C.N."/>
            <person name="Kimball J."/>
        </authorList>
    </citation>
    <scope>NUCLEOTIDE SEQUENCE</scope>
    <source>
        <tissue evidence="2">Fresh leaf tissue</tissue>
    </source>
</reference>
<dbReference type="AlphaFoldDB" id="A0A8J5UZV2"/>
<dbReference type="InterPro" id="IPR013128">
    <property type="entry name" value="Peptidase_C1A"/>
</dbReference>
<dbReference type="EMBL" id="JAAALK010000953">
    <property type="protein sequence ID" value="KAG8043830.1"/>
    <property type="molecule type" value="Genomic_DNA"/>
</dbReference>
<gene>
    <name evidence="2" type="ORF">GUJ93_ZPchr0458g22607</name>
</gene>